<feature type="binding site" evidence="2">
    <location>
        <begin position="57"/>
        <end position="58"/>
    </location>
    <ligand>
        <name>substrate</name>
    </ligand>
</feature>
<dbReference type="SUPFAM" id="SSF52335">
    <property type="entry name" value="Methylglyoxal synthase-like"/>
    <property type="match status" value="1"/>
</dbReference>
<dbReference type="NCBIfam" id="TIGR00160">
    <property type="entry name" value="MGSA"/>
    <property type="match status" value="1"/>
</dbReference>
<organism evidence="5 6">
    <name type="scientific">Hypericibacter adhaerens</name>
    <dbReference type="NCBI Taxonomy" id="2602016"/>
    <lineage>
        <taxon>Bacteria</taxon>
        <taxon>Pseudomonadati</taxon>
        <taxon>Pseudomonadota</taxon>
        <taxon>Alphaproteobacteria</taxon>
        <taxon>Rhodospirillales</taxon>
        <taxon>Dongiaceae</taxon>
        <taxon>Hypericibacter</taxon>
    </lineage>
</organism>
<dbReference type="AlphaFoldDB" id="A0A5J6MW73"/>
<evidence type="ECO:0000259" key="4">
    <source>
        <dbReference type="PROSITE" id="PS51855"/>
    </source>
</evidence>
<feature type="binding site" evidence="2">
    <location>
        <position position="10"/>
    </location>
    <ligand>
        <name>substrate</name>
    </ligand>
</feature>
<dbReference type="KEGG" id="hadh:FRZ61_13290"/>
<dbReference type="InterPro" id="IPR036914">
    <property type="entry name" value="MGS-like_dom_sf"/>
</dbReference>
<dbReference type="PROSITE" id="PS01335">
    <property type="entry name" value="METHYLGLYOXAL_SYNTH"/>
    <property type="match status" value="1"/>
</dbReference>
<evidence type="ECO:0000313" key="5">
    <source>
        <dbReference type="EMBL" id="QEX21404.1"/>
    </source>
</evidence>
<comment type="similarity">
    <text evidence="1 2">Belongs to the methylglyoxal synthase family.</text>
</comment>
<sequence>MALTLALVAHDQKKPDMAEWVARHHQELRRHRIVSTATTGRVVGEACPDVPVQTVKSGPWGGDQQIGALIAEGKIDALIFFPDPLTPMPHDVDVKALLRLALVYDVPCAFNPATADLLVKAGLLGK</sequence>
<dbReference type="NCBIfam" id="NF003559">
    <property type="entry name" value="PRK05234.1"/>
    <property type="match status" value="1"/>
</dbReference>
<evidence type="ECO:0000256" key="1">
    <source>
        <dbReference type="ARBA" id="ARBA00006287"/>
    </source>
</evidence>
<dbReference type="EC" id="4.2.3.3" evidence="2"/>
<feature type="domain" description="MGS-like" evidence="4">
    <location>
        <begin position="1"/>
        <end position="126"/>
    </location>
</feature>
<gene>
    <name evidence="2 5" type="primary">mgsA</name>
    <name evidence="5" type="ORF">FRZ61_13290</name>
</gene>
<dbReference type="InterPro" id="IPR018148">
    <property type="entry name" value="Methylglyoxal_synth_AS"/>
</dbReference>
<proteinExistence type="inferred from homology"/>
<dbReference type="GO" id="GO:0019242">
    <property type="term" value="P:methylglyoxal biosynthetic process"/>
    <property type="evidence" value="ECO:0007669"/>
    <property type="project" value="UniProtKB-UniRule"/>
</dbReference>
<name>A0A5J6MW73_9PROT</name>
<feature type="binding site" evidence="2">
    <location>
        <position position="90"/>
    </location>
    <ligand>
        <name>substrate</name>
    </ligand>
</feature>
<dbReference type="PANTHER" id="PTHR30492:SF0">
    <property type="entry name" value="METHYLGLYOXAL SYNTHASE"/>
    <property type="match status" value="1"/>
</dbReference>
<dbReference type="PROSITE" id="PS51855">
    <property type="entry name" value="MGS"/>
    <property type="match status" value="1"/>
</dbReference>
<dbReference type="GO" id="GO:0005829">
    <property type="term" value="C:cytosol"/>
    <property type="evidence" value="ECO:0007669"/>
    <property type="project" value="TreeGrafter"/>
</dbReference>
<comment type="caution">
    <text evidence="2">Lacks conserved residue(s) required for the propagation of feature annotation.</text>
</comment>
<comment type="function">
    <text evidence="2">Catalyzes the formation of methylglyoxal from dihydroxyacetone phosphate.</text>
</comment>
<dbReference type="HAMAP" id="MF_00549">
    <property type="entry name" value="Methylglyoxal_synth"/>
    <property type="match status" value="1"/>
</dbReference>
<dbReference type="EMBL" id="CP042582">
    <property type="protein sequence ID" value="QEX21404.1"/>
    <property type="molecule type" value="Genomic_DNA"/>
</dbReference>
<comment type="catalytic activity">
    <reaction evidence="2">
        <text>dihydroxyacetone phosphate = methylglyoxal + phosphate</text>
        <dbReference type="Rhea" id="RHEA:17937"/>
        <dbReference type="ChEBI" id="CHEBI:17158"/>
        <dbReference type="ChEBI" id="CHEBI:43474"/>
        <dbReference type="ChEBI" id="CHEBI:57642"/>
        <dbReference type="EC" id="4.2.3.3"/>
    </reaction>
</comment>
<evidence type="ECO:0000256" key="3">
    <source>
        <dbReference type="PIRSR" id="PIRSR006614-1"/>
    </source>
</evidence>
<dbReference type="Pfam" id="PF02142">
    <property type="entry name" value="MGS"/>
    <property type="match status" value="1"/>
</dbReference>
<dbReference type="CDD" id="cd01422">
    <property type="entry name" value="MGS"/>
    <property type="match status" value="1"/>
</dbReference>
<dbReference type="InterPro" id="IPR004363">
    <property type="entry name" value="Methylgl_synth"/>
</dbReference>
<dbReference type="InterPro" id="IPR011607">
    <property type="entry name" value="MGS-like_dom"/>
</dbReference>
<evidence type="ECO:0000313" key="6">
    <source>
        <dbReference type="Proteomes" id="UP000325797"/>
    </source>
</evidence>
<dbReference type="Proteomes" id="UP000325797">
    <property type="component" value="Chromosome"/>
</dbReference>
<dbReference type="OrthoDB" id="9787147at2"/>
<dbReference type="SMART" id="SM00851">
    <property type="entry name" value="MGS"/>
    <property type="match status" value="1"/>
</dbReference>
<dbReference type="GO" id="GO:0008929">
    <property type="term" value="F:methylglyoxal synthase activity"/>
    <property type="evidence" value="ECO:0007669"/>
    <property type="project" value="UniProtKB-UniRule"/>
</dbReference>
<keyword evidence="2" id="KW-0456">Lyase</keyword>
<evidence type="ECO:0000256" key="2">
    <source>
        <dbReference type="HAMAP-Rule" id="MF_00549"/>
    </source>
</evidence>
<protein>
    <recommendedName>
        <fullName evidence="2">Methylglyoxal synthase</fullName>
        <shortName evidence="2">MGS</shortName>
        <ecNumber evidence="2">4.2.3.3</ecNumber>
    </recommendedName>
</protein>
<reference evidence="5 6" key="1">
    <citation type="submission" date="2019-08" db="EMBL/GenBank/DDBJ databases">
        <title>Hyperibacter terrae gen. nov., sp. nov. and Hyperibacter viscosus sp. nov., two new members in the family Rhodospirillaceae isolated from the rhizosphere of Hypericum perforatum.</title>
        <authorList>
            <person name="Noviana Z."/>
        </authorList>
    </citation>
    <scope>NUCLEOTIDE SEQUENCE [LARGE SCALE GENOMIC DNA]</scope>
    <source>
        <strain evidence="5 6">R5959</strain>
    </source>
</reference>
<feature type="binding site" evidence="2">
    <location>
        <position position="14"/>
    </location>
    <ligand>
        <name>substrate</name>
    </ligand>
</feature>
<dbReference type="PIRSF" id="PIRSF006614">
    <property type="entry name" value="Methylglyox_syn"/>
    <property type="match status" value="1"/>
</dbReference>
<dbReference type="RefSeq" id="WP_151115909.1">
    <property type="nucleotide sequence ID" value="NZ_CP042582.1"/>
</dbReference>
<keyword evidence="6" id="KW-1185">Reference proteome</keyword>
<dbReference type="Gene3D" id="3.40.50.1380">
    <property type="entry name" value="Methylglyoxal synthase-like domain"/>
    <property type="match status" value="1"/>
</dbReference>
<accession>A0A5J6MW73</accession>
<feature type="active site" description="Proton donor/acceptor" evidence="2 3">
    <location>
        <position position="63"/>
    </location>
</feature>
<dbReference type="PANTHER" id="PTHR30492">
    <property type="entry name" value="METHYLGLYOXAL SYNTHASE"/>
    <property type="match status" value="1"/>
</dbReference>